<dbReference type="PATRIC" id="fig|1345695.3.peg.3039"/>
<dbReference type="AlphaFoldDB" id="U5MWL6"/>
<dbReference type="InterPro" id="IPR040442">
    <property type="entry name" value="Pyrv_kinase-like_dom_sf"/>
</dbReference>
<dbReference type="SUPFAM" id="SSF51621">
    <property type="entry name" value="Phosphoenolpyruvate/pyruvate domain"/>
    <property type="match status" value="1"/>
</dbReference>
<dbReference type="GO" id="GO:0000287">
    <property type="term" value="F:magnesium ion binding"/>
    <property type="evidence" value="ECO:0007669"/>
    <property type="project" value="InterPro"/>
</dbReference>
<keyword evidence="11 14" id="KW-0670">Pyruvate</keyword>
<dbReference type="PANTHER" id="PTHR11817">
    <property type="entry name" value="PYRUVATE KINASE"/>
    <property type="match status" value="1"/>
</dbReference>
<dbReference type="InterPro" id="IPR015813">
    <property type="entry name" value="Pyrv/PenolPyrv_kinase-like_dom"/>
</dbReference>
<organism evidence="14 15">
    <name type="scientific">Clostridium saccharobutylicum DSM 13864</name>
    <dbReference type="NCBI Taxonomy" id="1345695"/>
    <lineage>
        <taxon>Bacteria</taxon>
        <taxon>Bacillati</taxon>
        <taxon>Bacillota</taxon>
        <taxon>Clostridia</taxon>
        <taxon>Eubacteriales</taxon>
        <taxon>Clostridiaceae</taxon>
        <taxon>Clostridium</taxon>
    </lineage>
</organism>
<evidence type="ECO:0000313" key="15">
    <source>
        <dbReference type="Proteomes" id="UP000017118"/>
    </source>
</evidence>
<dbReference type="GO" id="GO:0030955">
    <property type="term" value="F:potassium ion binding"/>
    <property type="evidence" value="ECO:0007669"/>
    <property type="project" value="InterPro"/>
</dbReference>
<dbReference type="InterPro" id="IPR001697">
    <property type="entry name" value="Pyr_Knase"/>
</dbReference>
<evidence type="ECO:0000256" key="11">
    <source>
        <dbReference type="ARBA" id="ARBA00023317"/>
    </source>
</evidence>
<dbReference type="GO" id="GO:0004743">
    <property type="term" value="F:pyruvate kinase activity"/>
    <property type="evidence" value="ECO:0007669"/>
    <property type="project" value="UniProtKB-EC"/>
</dbReference>
<dbReference type="Gene3D" id="3.20.20.60">
    <property type="entry name" value="Phosphoenolpyruvate-binding domains"/>
    <property type="match status" value="1"/>
</dbReference>
<evidence type="ECO:0000256" key="3">
    <source>
        <dbReference type="ARBA" id="ARBA00012142"/>
    </source>
</evidence>
<gene>
    <name evidence="14" type="primary">ttuE</name>
    <name evidence="14" type="ORF">CLSA_c30600</name>
</gene>
<comment type="pathway">
    <text evidence="1 12">Carbohydrate degradation; glycolysis; pyruvate from D-glyceraldehyde 3-phosphate: step 5/5.</text>
</comment>
<evidence type="ECO:0000256" key="12">
    <source>
        <dbReference type="RuleBase" id="RU000504"/>
    </source>
</evidence>
<evidence type="ECO:0000256" key="5">
    <source>
        <dbReference type="ARBA" id="ARBA00022723"/>
    </source>
</evidence>
<evidence type="ECO:0000256" key="2">
    <source>
        <dbReference type="ARBA" id="ARBA00008663"/>
    </source>
</evidence>
<dbReference type="Proteomes" id="UP000017118">
    <property type="component" value="Chromosome"/>
</dbReference>
<evidence type="ECO:0000256" key="7">
    <source>
        <dbReference type="ARBA" id="ARBA00022777"/>
    </source>
</evidence>
<dbReference type="eggNOG" id="COG0469">
    <property type="taxonomic scope" value="Bacteria"/>
</dbReference>
<keyword evidence="5" id="KW-0479">Metal-binding</keyword>
<dbReference type="Gene3D" id="2.40.33.10">
    <property type="entry name" value="PK beta-barrel domain-like"/>
    <property type="match status" value="1"/>
</dbReference>
<accession>U5MWL6</accession>
<keyword evidence="6" id="KW-0547">Nucleotide-binding</keyword>
<dbReference type="UniPathway" id="UPA00109">
    <property type="reaction ID" value="UER00188"/>
</dbReference>
<dbReference type="GO" id="GO:0016301">
    <property type="term" value="F:kinase activity"/>
    <property type="evidence" value="ECO:0007669"/>
    <property type="project" value="UniProtKB-KW"/>
</dbReference>
<feature type="domain" description="Pyruvate kinase barrel" evidence="13">
    <location>
        <begin position="17"/>
        <end position="344"/>
    </location>
</feature>
<sequence>MKIFNINKHSDNLEENMYIIGTVGPNVKDRNSLKGIIDNGVNALRFNFAHGSENDFDEFLKMAKEISSNIDIILDLSGTKVRVSNKFEYIYKIYDNEEIYFCGEDKYEEIRNKINRMKMKIIPLNIKNKMLNEKDYKQITIKDNTMIFNVIGKVDEFIKVSTIKGGIIRRGKGCNIKELDRSILSLSSKDKKAIEWGIRNDVDIICQSFVEDIQDIEEIKSFLDKNIDKKFSPKIWAKIETVNGINNMKKILNEVDGIVIGRGDLIPETSIEDTPIYEDRIISEVVEVKDKDIIIATHVLNSMKNGKMPSISEVESVYNFIKSGVTGFLLAGETSVGKAPIRTVEFLKNLITKYSI</sequence>
<evidence type="ECO:0000256" key="8">
    <source>
        <dbReference type="ARBA" id="ARBA00022840"/>
    </source>
</evidence>
<comment type="catalytic activity">
    <reaction evidence="12">
        <text>pyruvate + ATP = phosphoenolpyruvate + ADP + H(+)</text>
        <dbReference type="Rhea" id="RHEA:18157"/>
        <dbReference type="ChEBI" id="CHEBI:15361"/>
        <dbReference type="ChEBI" id="CHEBI:15378"/>
        <dbReference type="ChEBI" id="CHEBI:30616"/>
        <dbReference type="ChEBI" id="CHEBI:58702"/>
        <dbReference type="ChEBI" id="CHEBI:456216"/>
        <dbReference type="EC" id="2.7.1.40"/>
    </reaction>
</comment>
<keyword evidence="4 12" id="KW-0808">Transferase</keyword>
<evidence type="ECO:0000313" key="14">
    <source>
        <dbReference type="EMBL" id="AGX44026.1"/>
    </source>
</evidence>
<evidence type="ECO:0000256" key="10">
    <source>
        <dbReference type="ARBA" id="ARBA00023152"/>
    </source>
</evidence>
<proteinExistence type="inferred from homology"/>
<dbReference type="HOGENOM" id="CLU_015439_1_1_9"/>
<keyword evidence="15" id="KW-1185">Reference proteome</keyword>
<dbReference type="EC" id="2.7.1.40" evidence="3 12"/>
<protein>
    <recommendedName>
        <fullName evidence="3 12">Pyruvate kinase</fullName>
        <ecNumber evidence="3 12">2.7.1.40</ecNumber>
    </recommendedName>
</protein>
<evidence type="ECO:0000259" key="13">
    <source>
        <dbReference type="Pfam" id="PF00224"/>
    </source>
</evidence>
<keyword evidence="7 12" id="KW-0418">Kinase</keyword>
<dbReference type="GO" id="GO:0005524">
    <property type="term" value="F:ATP binding"/>
    <property type="evidence" value="ECO:0007669"/>
    <property type="project" value="UniProtKB-KW"/>
</dbReference>
<name>U5MWL6_CLOSA</name>
<reference evidence="14 15" key="1">
    <citation type="journal article" date="2013" name="Genome Announc.">
        <title>Complete Genome Sequence of the Solvent Producer Clostridium saccharobutylicum NCP262 (DSM 13864).</title>
        <authorList>
            <person name="Poehlein A."/>
            <person name="Hartwich K."/>
            <person name="Krabben P."/>
            <person name="Ehrenreich A."/>
            <person name="Liebl W."/>
            <person name="Durre P."/>
            <person name="Gottschalk G."/>
            <person name="Daniel R."/>
        </authorList>
    </citation>
    <scope>NUCLEOTIDE SEQUENCE [LARGE SCALE GENOMIC DNA]</scope>
    <source>
        <strain evidence="14">DSM 13864</strain>
    </source>
</reference>
<keyword evidence="9 12" id="KW-0460">Magnesium</keyword>
<dbReference type="InterPro" id="IPR015806">
    <property type="entry name" value="Pyrv_Knase_insert_dom_sf"/>
</dbReference>
<keyword evidence="8" id="KW-0067">ATP-binding</keyword>
<dbReference type="KEGG" id="csb:CLSA_c30600"/>
<comment type="similarity">
    <text evidence="2 12">Belongs to the pyruvate kinase family.</text>
</comment>
<dbReference type="PRINTS" id="PR01050">
    <property type="entry name" value="PYRUVTKNASE"/>
</dbReference>
<evidence type="ECO:0000256" key="9">
    <source>
        <dbReference type="ARBA" id="ARBA00022842"/>
    </source>
</evidence>
<dbReference type="EMBL" id="CP006721">
    <property type="protein sequence ID" value="AGX44026.1"/>
    <property type="molecule type" value="Genomic_DNA"/>
</dbReference>
<dbReference type="InterPro" id="IPR015793">
    <property type="entry name" value="Pyrv_Knase_brl"/>
</dbReference>
<evidence type="ECO:0000256" key="4">
    <source>
        <dbReference type="ARBA" id="ARBA00022679"/>
    </source>
</evidence>
<evidence type="ECO:0000256" key="1">
    <source>
        <dbReference type="ARBA" id="ARBA00004997"/>
    </source>
</evidence>
<evidence type="ECO:0000256" key="6">
    <source>
        <dbReference type="ARBA" id="ARBA00022741"/>
    </source>
</evidence>
<dbReference type="Pfam" id="PF00224">
    <property type="entry name" value="PK"/>
    <property type="match status" value="1"/>
</dbReference>
<keyword evidence="10 12" id="KW-0324">Glycolysis</keyword>